<evidence type="ECO:0000256" key="1">
    <source>
        <dbReference type="SAM" id="Coils"/>
    </source>
</evidence>
<evidence type="ECO:0000313" key="2">
    <source>
        <dbReference type="EMBL" id="KAJ3092355.1"/>
    </source>
</evidence>
<dbReference type="AlphaFoldDB" id="A0AAD5SS98"/>
<gene>
    <name evidence="2" type="ORF">HK100_006961</name>
</gene>
<accession>A0AAD5SS98</accession>
<protein>
    <submittedName>
        <fullName evidence="2">Uncharacterized protein</fullName>
    </submittedName>
</protein>
<comment type="caution">
    <text evidence="2">The sequence shown here is derived from an EMBL/GenBank/DDBJ whole genome shotgun (WGS) entry which is preliminary data.</text>
</comment>
<evidence type="ECO:0000313" key="3">
    <source>
        <dbReference type="Proteomes" id="UP001211907"/>
    </source>
</evidence>
<dbReference type="Proteomes" id="UP001211907">
    <property type="component" value="Unassembled WGS sequence"/>
</dbReference>
<proteinExistence type="predicted"/>
<dbReference type="EMBL" id="JADGJH010003252">
    <property type="protein sequence ID" value="KAJ3092355.1"/>
    <property type="molecule type" value="Genomic_DNA"/>
</dbReference>
<feature type="coiled-coil region" evidence="1">
    <location>
        <begin position="159"/>
        <end position="186"/>
    </location>
</feature>
<keyword evidence="3" id="KW-1185">Reference proteome</keyword>
<sequence>MNCLPSPAPQLLPTTSTHKLSLAEEIRREALQELYAFDSAPETRADNQRSIAPAAEYASIPPFQLHFAQTRDDSSGTFKEQGLSMESYNVNASQRIDRILSLLKSAEAPMKSPDDVNFTTTRIEKNNMKSENVNAEENEYKPAIFDEVKAKLGAQQKDIDEKTQQIELLMHQVSELTEQNESHASE</sequence>
<reference evidence="2" key="1">
    <citation type="submission" date="2020-05" db="EMBL/GenBank/DDBJ databases">
        <title>Phylogenomic resolution of chytrid fungi.</title>
        <authorList>
            <person name="Stajich J.E."/>
            <person name="Amses K."/>
            <person name="Simmons R."/>
            <person name="Seto K."/>
            <person name="Myers J."/>
            <person name="Bonds A."/>
            <person name="Quandt C.A."/>
            <person name="Barry K."/>
            <person name="Liu P."/>
            <person name="Grigoriev I."/>
            <person name="Longcore J.E."/>
            <person name="James T.Y."/>
        </authorList>
    </citation>
    <scope>NUCLEOTIDE SEQUENCE</scope>
    <source>
        <strain evidence="2">JEL0513</strain>
    </source>
</reference>
<keyword evidence="1" id="KW-0175">Coiled coil</keyword>
<name>A0AAD5SS98_9FUNG</name>
<organism evidence="2 3">
    <name type="scientific">Physocladia obscura</name>
    <dbReference type="NCBI Taxonomy" id="109957"/>
    <lineage>
        <taxon>Eukaryota</taxon>
        <taxon>Fungi</taxon>
        <taxon>Fungi incertae sedis</taxon>
        <taxon>Chytridiomycota</taxon>
        <taxon>Chytridiomycota incertae sedis</taxon>
        <taxon>Chytridiomycetes</taxon>
        <taxon>Chytridiales</taxon>
        <taxon>Chytriomycetaceae</taxon>
        <taxon>Physocladia</taxon>
    </lineage>
</organism>